<sequence>MFIQLGVVLCNVGSSLQELILFVQPAGLLPKDKNMHTGLLCYSFVFK</sequence>
<reference evidence="1" key="2">
    <citation type="journal article" date="2015" name="Data Brief">
        <title>Shoot transcriptome of the giant reed, Arundo donax.</title>
        <authorList>
            <person name="Barrero R.A."/>
            <person name="Guerrero F.D."/>
            <person name="Moolhuijzen P."/>
            <person name="Goolsby J.A."/>
            <person name="Tidwell J."/>
            <person name="Bellgard S.E."/>
            <person name="Bellgard M.I."/>
        </authorList>
    </citation>
    <scope>NUCLEOTIDE SEQUENCE</scope>
    <source>
        <tissue evidence="1">Shoot tissue taken approximately 20 cm above the soil surface</tissue>
    </source>
</reference>
<accession>A0A0A9GXF8</accession>
<name>A0A0A9GXF8_ARUDO</name>
<evidence type="ECO:0000313" key="1">
    <source>
        <dbReference type="EMBL" id="JAE28229.1"/>
    </source>
</evidence>
<proteinExistence type="predicted"/>
<reference evidence="1" key="1">
    <citation type="submission" date="2014-09" db="EMBL/GenBank/DDBJ databases">
        <authorList>
            <person name="Magalhaes I.L.F."/>
            <person name="Oliveira U."/>
            <person name="Santos F.R."/>
            <person name="Vidigal T.H.D.A."/>
            <person name="Brescovit A.D."/>
            <person name="Santos A.J."/>
        </authorList>
    </citation>
    <scope>NUCLEOTIDE SEQUENCE</scope>
    <source>
        <tissue evidence="1">Shoot tissue taken approximately 20 cm above the soil surface</tissue>
    </source>
</reference>
<protein>
    <submittedName>
        <fullName evidence="1">Uncharacterized protein</fullName>
    </submittedName>
</protein>
<organism evidence="1">
    <name type="scientific">Arundo donax</name>
    <name type="common">Giant reed</name>
    <name type="synonym">Donax arundinaceus</name>
    <dbReference type="NCBI Taxonomy" id="35708"/>
    <lineage>
        <taxon>Eukaryota</taxon>
        <taxon>Viridiplantae</taxon>
        <taxon>Streptophyta</taxon>
        <taxon>Embryophyta</taxon>
        <taxon>Tracheophyta</taxon>
        <taxon>Spermatophyta</taxon>
        <taxon>Magnoliopsida</taxon>
        <taxon>Liliopsida</taxon>
        <taxon>Poales</taxon>
        <taxon>Poaceae</taxon>
        <taxon>PACMAD clade</taxon>
        <taxon>Arundinoideae</taxon>
        <taxon>Arundineae</taxon>
        <taxon>Arundo</taxon>
    </lineage>
</organism>
<dbReference type="EMBL" id="GBRH01169667">
    <property type="protein sequence ID" value="JAE28229.1"/>
    <property type="molecule type" value="Transcribed_RNA"/>
</dbReference>
<dbReference type="AlphaFoldDB" id="A0A0A9GXF8"/>